<evidence type="ECO:0000313" key="7">
    <source>
        <dbReference type="Proteomes" id="UP000220106"/>
    </source>
</evidence>
<dbReference type="PANTHER" id="PTHR43479:SF22">
    <property type="entry name" value="TRANSCRIPTIONAL REGULATOR, TETR FAMILY"/>
    <property type="match status" value="1"/>
</dbReference>
<dbReference type="PROSITE" id="PS50977">
    <property type="entry name" value="HTH_TETR_2"/>
    <property type="match status" value="1"/>
</dbReference>
<dbReference type="InterPro" id="IPR023772">
    <property type="entry name" value="DNA-bd_HTH_TetR-type_CS"/>
</dbReference>
<proteinExistence type="predicted"/>
<accession>A0AAX0S2V4</accession>
<dbReference type="Proteomes" id="UP000220106">
    <property type="component" value="Unassembled WGS sequence"/>
</dbReference>
<dbReference type="EMBL" id="CP030926">
    <property type="protein sequence ID" value="AXN39234.1"/>
    <property type="molecule type" value="Genomic_DNA"/>
</dbReference>
<dbReference type="PROSITE" id="PS01081">
    <property type="entry name" value="HTH_TETR_1"/>
    <property type="match status" value="1"/>
</dbReference>
<evidence type="ECO:0000259" key="4">
    <source>
        <dbReference type="PROSITE" id="PS50977"/>
    </source>
</evidence>
<dbReference type="PRINTS" id="PR00455">
    <property type="entry name" value="HTHTETR"/>
</dbReference>
<evidence type="ECO:0000256" key="2">
    <source>
        <dbReference type="ARBA" id="ARBA00023125"/>
    </source>
</evidence>
<dbReference type="PANTHER" id="PTHR43479">
    <property type="entry name" value="ACREF/ENVCD OPERON REPRESSOR-RELATED"/>
    <property type="match status" value="1"/>
</dbReference>
<keyword evidence="2 3" id="KW-0238">DNA-binding</keyword>
<sequence length="312" mass="36708">MEEMTHWSFRGQYLRDRMNLMNEKHKKIIDKSVEIFAEKGYHATSVQEITEKCGIAKGSFYNYFKSKEELLVSIFKYYYGALTDSLLDIELDDSLSSKEKFLMQIIVQIEHVTGNTNLIRMMMQEQMVHISKELDRFLHYIHEEGLVWFKRKIVELYPEIPTNFLPDCTIMLDALFKGYIGILFRNRHSFEVERLPIFILNRMDSIIKGLHKTDDPLLKEFPLIECSIQKVSPKEEINSIIRQVLEVGKHKEEGLETSKNIEALKAIQEEFSKVRPNGIILEGLLLFLEKNEKRNTMCSKLIILMKDYLTKN</sequence>
<keyword evidence="1" id="KW-0678">Repressor</keyword>
<gene>
    <name evidence="6" type="ORF">CN689_16425</name>
    <name evidence="5" type="ORF">DTO10_13075</name>
</gene>
<dbReference type="Gene3D" id="1.10.357.10">
    <property type="entry name" value="Tetracycline Repressor, domain 2"/>
    <property type="match status" value="1"/>
</dbReference>
<reference evidence="5 8" key="2">
    <citation type="submission" date="2018-07" db="EMBL/GenBank/DDBJ databases">
        <title>The molecular basis for the intramolecular migration of carboxyl group in the catabolism of para-hydroxybenzoate via gentisate.</title>
        <authorList>
            <person name="Zhao H."/>
            <person name="Xu Y."/>
            <person name="Lin S."/>
            <person name="Spain J.C."/>
            <person name="Zhou N.-Y."/>
        </authorList>
    </citation>
    <scope>NUCLEOTIDE SEQUENCE [LARGE SCALE GENOMIC DNA]</scope>
    <source>
        <strain evidence="5 8">PHB-7a</strain>
    </source>
</reference>
<dbReference type="InterPro" id="IPR050624">
    <property type="entry name" value="HTH-type_Tx_Regulator"/>
</dbReference>
<dbReference type="Pfam" id="PF00440">
    <property type="entry name" value="TetR_N"/>
    <property type="match status" value="1"/>
</dbReference>
<dbReference type="GO" id="GO:0003677">
    <property type="term" value="F:DNA binding"/>
    <property type="evidence" value="ECO:0007669"/>
    <property type="project" value="UniProtKB-UniRule"/>
</dbReference>
<dbReference type="InterPro" id="IPR009057">
    <property type="entry name" value="Homeodomain-like_sf"/>
</dbReference>
<feature type="domain" description="HTH tetR-type" evidence="4">
    <location>
        <begin position="22"/>
        <end position="82"/>
    </location>
</feature>
<dbReference type="Proteomes" id="UP000260457">
    <property type="component" value="Chromosome"/>
</dbReference>
<evidence type="ECO:0000256" key="1">
    <source>
        <dbReference type="ARBA" id="ARBA00022491"/>
    </source>
</evidence>
<dbReference type="SUPFAM" id="SSF46689">
    <property type="entry name" value="Homeodomain-like"/>
    <property type="match status" value="1"/>
</dbReference>
<evidence type="ECO:0000313" key="8">
    <source>
        <dbReference type="Proteomes" id="UP000260457"/>
    </source>
</evidence>
<dbReference type="KEGG" id="pbut:DTO10_13075"/>
<dbReference type="EMBL" id="NUEQ01000028">
    <property type="protein sequence ID" value="PEJ31552.1"/>
    <property type="molecule type" value="Genomic_DNA"/>
</dbReference>
<organism evidence="6 7">
    <name type="scientific">Peribacillus butanolivorans</name>
    <dbReference type="NCBI Taxonomy" id="421767"/>
    <lineage>
        <taxon>Bacteria</taxon>
        <taxon>Bacillati</taxon>
        <taxon>Bacillota</taxon>
        <taxon>Bacilli</taxon>
        <taxon>Bacillales</taxon>
        <taxon>Bacillaceae</taxon>
        <taxon>Peribacillus</taxon>
    </lineage>
</organism>
<dbReference type="AlphaFoldDB" id="A0AAX0S2V4"/>
<feature type="DNA-binding region" description="H-T-H motif" evidence="3">
    <location>
        <begin position="45"/>
        <end position="64"/>
    </location>
</feature>
<evidence type="ECO:0000313" key="5">
    <source>
        <dbReference type="EMBL" id="AXN39234.1"/>
    </source>
</evidence>
<name>A0AAX0S2V4_9BACI</name>
<reference evidence="6 7" key="1">
    <citation type="submission" date="2017-09" db="EMBL/GenBank/DDBJ databases">
        <title>Large-scale bioinformatics analysis of Bacillus genomes uncovers conserved roles of natural products in bacterial physiology.</title>
        <authorList>
            <consortium name="Agbiome Team Llc"/>
            <person name="Bleich R.M."/>
            <person name="Kirk G.J."/>
            <person name="Santa Maria K.C."/>
            <person name="Allen S.E."/>
            <person name="Farag S."/>
            <person name="Shank E.A."/>
            <person name="Bowers A."/>
        </authorList>
    </citation>
    <scope>NUCLEOTIDE SEQUENCE [LARGE SCALE GENOMIC DNA]</scope>
    <source>
        <strain evidence="6 7">AFS003229</strain>
    </source>
</reference>
<evidence type="ECO:0000256" key="3">
    <source>
        <dbReference type="PROSITE-ProRule" id="PRU00335"/>
    </source>
</evidence>
<evidence type="ECO:0000313" key="6">
    <source>
        <dbReference type="EMBL" id="PEJ31552.1"/>
    </source>
</evidence>
<keyword evidence="8" id="KW-1185">Reference proteome</keyword>
<protein>
    <submittedName>
        <fullName evidence="5">TetR/AcrR family transcriptional regulator</fullName>
    </submittedName>
</protein>
<dbReference type="InterPro" id="IPR001647">
    <property type="entry name" value="HTH_TetR"/>
</dbReference>